<evidence type="ECO:0000313" key="2">
    <source>
        <dbReference type="EMBL" id="KAJ7080575.1"/>
    </source>
</evidence>
<keyword evidence="3" id="KW-1185">Reference proteome</keyword>
<dbReference type="AlphaFoldDB" id="A0AAD6XM08"/>
<sequence>MHHWTTCYSARRPRTLCSSSFLAVDFDPRRCLGIIGITTSAIFGTSRKPSLQATSDAITEAWPHSFCRARFDFTTNEHWLVREPAGCVHDATGSRIEFEAFPASFELVPKRLLLCFYAERRIQLNFKRPSSLILIEIATTSVEVPIADLPGPKRPLLCSYNVRHCALTYGRDYARAHSCETPKLWQFGARLSMLSIEPFKIQHTLFPAAKPPASSLRLLRIEISETGRWLQCKRGAPPAPLTTPSTTHEGRQSGRRSTVQARAGLESEKSALDA</sequence>
<gene>
    <name evidence="2" type="ORF">B0H15DRAFT_803973</name>
</gene>
<evidence type="ECO:0000313" key="3">
    <source>
        <dbReference type="Proteomes" id="UP001222325"/>
    </source>
</evidence>
<feature type="region of interest" description="Disordered" evidence="1">
    <location>
        <begin position="233"/>
        <end position="274"/>
    </location>
</feature>
<comment type="caution">
    <text evidence="2">The sequence shown here is derived from an EMBL/GenBank/DDBJ whole genome shotgun (WGS) entry which is preliminary data.</text>
</comment>
<protein>
    <submittedName>
        <fullName evidence="2">Uncharacterized protein</fullName>
    </submittedName>
</protein>
<dbReference type="EMBL" id="JARJCN010000054">
    <property type="protein sequence ID" value="KAJ7080575.1"/>
    <property type="molecule type" value="Genomic_DNA"/>
</dbReference>
<dbReference type="Proteomes" id="UP001222325">
    <property type="component" value="Unassembled WGS sequence"/>
</dbReference>
<reference evidence="2" key="1">
    <citation type="submission" date="2023-03" db="EMBL/GenBank/DDBJ databases">
        <title>Massive genome expansion in bonnet fungi (Mycena s.s.) driven by repeated elements and novel gene families across ecological guilds.</title>
        <authorList>
            <consortium name="Lawrence Berkeley National Laboratory"/>
            <person name="Harder C.B."/>
            <person name="Miyauchi S."/>
            <person name="Viragh M."/>
            <person name="Kuo A."/>
            <person name="Thoen E."/>
            <person name="Andreopoulos B."/>
            <person name="Lu D."/>
            <person name="Skrede I."/>
            <person name="Drula E."/>
            <person name="Henrissat B."/>
            <person name="Morin E."/>
            <person name="Kohler A."/>
            <person name="Barry K."/>
            <person name="LaButti K."/>
            <person name="Morin E."/>
            <person name="Salamov A."/>
            <person name="Lipzen A."/>
            <person name="Mereny Z."/>
            <person name="Hegedus B."/>
            <person name="Baldrian P."/>
            <person name="Stursova M."/>
            <person name="Weitz H."/>
            <person name="Taylor A."/>
            <person name="Grigoriev I.V."/>
            <person name="Nagy L.G."/>
            <person name="Martin F."/>
            <person name="Kauserud H."/>
        </authorList>
    </citation>
    <scope>NUCLEOTIDE SEQUENCE</scope>
    <source>
        <strain evidence="2">CBHHK173m</strain>
    </source>
</reference>
<name>A0AAD6XM08_9AGAR</name>
<proteinExistence type="predicted"/>
<feature type="compositionally biased region" description="Basic and acidic residues" evidence="1">
    <location>
        <begin position="265"/>
        <end position="274"/>
    </location>
</feature>
<organism evidence="2 3">
    <name type="scientific">Mycena belliarum</name>
    <dbReference type="NCBI Taxonomy" id="1033014"/>
    <lineage>
        <taxon>Eukaryota</taxon>
        <taxon>Fungi</taxon>
        <taxon>Dikarya</taxon>
        <taxon>Basidiomycota</taxon>
        <taxon>Agaricomycotina</taxon>
        <taxon>Agaricomycetes</taxon>
        <taxon>Agaricomycetidae</taxon>
        <taxon>Agaricales</taxon>
        <taxon>Marasmiineae</taxon>
        <taxon>Mycenaceae</taxon>
        <taxon>Mycena</taxon>
    </lineage>
</organism>
<evidence type="ECO:0000256" key="1">
    <source>
        <dbReference type="SAM" id="MobiDB-lite"/>
    </source>
</evidence>
<accession>A0AAD6XM08</accession>